<dbReference type="InterPro" id="IPR001135">
    <property type="entry name" value="NADH_Q_OxRdtase_suD"/>
</dbReference>
<reference evidence="5 6" key="1">
    <citation type="submission" date="2018-12" db="EMBL/GenBank/DDBJ databases">
        <title>First genome draft of Desulfovibrio legallis sp. nov.</title>
        <authorList>
            <person name="Ben Dhia O."/>
            <person name="Najjari A."/>
            <person name="Ferjani R."/>
            <person name="Fhoula I."/>
            <person name="Fardeau M.-L."/>
            <person name="Boudabbous A."/>
            <person name="Ouzari H.I."/>
        </authorList>
    </citation>
    <scope>NUCLEOTIDE SEQUENCE [LARGE SCALE GENOMIC DNA]</scope>
    <source>
        <strain evidence="5 6">H1T</strain>
    </source>
</reference>
<dbReference type="GO" id="GO:0016651">
    <property type="term" value="F:oxidoreductase activity, acting on NAD(P)H"/>
    <property type="evidence" value="ECO:0007669"/>
    <property type="project" value="InterPro"/>
</dbReference>
<dbReference type="Gene3D" id="1.10.645.10">
    <property type="entry name" value="Cytochrome-c3 Hydrogenase, chain B"/>
    <property type="match status" value="1"/>
</dbReference>
<evidence type="ECO:0000259" key="3">
    <source>
        <dbReference type="Pfam" id="PF00329"/>
    </source>
</evidence>
<evidence type="ECO:0000313" key="6">
    <source>
        <dbReference type="Proteomes" id="UP000292919"/>
    </source>
</evidence>
<feature type="domain" description="NADH:ubiquinone oxidoreductase 30kDa subunit" evidence="3">
    <location>
        <begin position="52"/>
        <end position="114"/>
    </location>
</feature>
<dbReference type="InterPro" id="IPR001268">
    <property type="entry name" value="NADH_UbQ_OxRdtase_30kDa_su"/>
</dbReference>
<protein>
    <submittedName>
        <fullName evidence="5">Hydrogenase</fullName>
    </submittedName>
</protein>
<name>A0A6H3FAA6_9BACT</name>
<accession>A0A6H3FAA6</accession>
<dbReference type="InterPro" id="IPR029014">
    <property type="entry name" value="NiFe-Hase_large"/>
</dbReference>
<organism evidence="5 6">
    <name type="scientific">Desulfovibrio legallii</name>
    <dbReference type="NCBI Taxonomy" id="571438"/>
    <lineage>
        <taxon>Bacteria</taxon>
        <taxon>Pseudomonadati</taxon>
        <taxon>Thermodesulfobacteriota</taxon>
        <taxon>Desulfovibrionia</taxon>
        <taxon>Desulfovibrionales</taxon>
        <taxon>Desulfovibrionaceae</taxon>
        <taxon>Desulfovibrio</taxon>
    </lineage>
</organism>
<dbReference type="InterPro" id="IPR052197">
    <property type="entry name" value="ComplexI_49kDa-like"/>
</dbReference>
<dbReference type="Proteomes" id="UP000292919">
    <property type="component" value="Unassembled WGS sequence"/>
</dbReference>
<keyword evidence="2" id="KW-0520">NAD</keyword>
<evidence type="ECO:0000256" key="1">
    <source>
        <dbReference type="ARBA" id="ARBA00023002"/>
    </source>
</evidence>
<dbReference type="SUPFAM" id="SSF143243">
    <property type="entry name" value="Nqo5-like"/>
    <property type="match status" value="1"/>
</dbReference>
<evidence type="ECO:0000313" key="5">
    <source>
        <dbReference type="EMBL" id="TBH79071.1"/>
    </source>
</evidence>
<dbReference type="Gene3D" id="3.30.460.80">
    <property type="entry name" value="NADH:ubiquinone oxidoreductase, 30kDa subunit"/>
    <property type="match status" value="1"/>
</dbReference>
<comment type="caution">
    <text evidence="5">The sequence shown here is derived from an EMBL/GenBank/DDBJ whole genome shotgun (WGS) entry which is preliminary data.</text>
</comment>
<dbReference type="Pfam" id="PF00329">
    <property type="entry name" value="Complex1_30kDa"/>
    <property type="match status" value="1"/>
</dbReference>
<feature type="domain" description="NADH-quinone oxidoreductase subunit D" evidence="4">
    <location>
        <begin position="269"/>
        <end position="511"/>
    </location>
</feature>
<dbReference type="SUPFAM" id="SSF56762">
    <property type="entry name" value="HydB/Nqo4-like"/>
    <property type="match status" value="1"/>
</dbReference>
<gene>
    <name evidence="5" type="ORF">EB812_08700</name>
</gene>
<dbReference type="GO" id="GO:0048038">
    <property type="term" value="F:quinone binding"/>
    <property type="evidence" value="ECO:0007669"/>
    <property type="project" value="InterPro"/>
</dbReference>
<evidence type="ECO:0000256" key="2">
    <source>
        <dbReference type="ARBA" id="ARBA00023027"/>
    </source>
</evidence>
<dbReference type="RefSeq" id="WP_130958094.1">
    <property type="nucleotide sequence ID" value="NZ_JBHSHA010000004.1"/>
</dbReference>
<sequence>MLFDYRDTVPLKGMPPVSVEELGDTVRRRLAEGWRLLVLCGLPDADAPRDKPEEVTLCCVLAQDSSHYLEALRTPPLRSFPSLASVCPQAQLFEREIWEQWGVEPLGHPWLKPVRRIPDAAEAAARTQREGGPCAAQATPAAAPYPFFRVKGEEIHEVAVGPVHAGVIEPGHFRFQCYGENVLHLEIALGYQHRGLERLVLEGPPHCRLPLLECAAGDTSVGHATAHCVLLERLAGSVAAPRAQRLRRIGLELERLANHVGDLGAIAGDTGFLPTSSWNGRIRGDFLNLTASLCGNRFGRGLLRPGGSGHDLDPEQCADLLARVREAGRDARGAVDVMLHSQSVLDRLTGTGALTTATARELGLTGPAARACGLALDARFHFPLADLPTAGCAPRVAQGGDVLARTLVRSAELDDSLRLLELDLSALANMPGCAAAPATEPLAPLPPDTLAVAQVEGWRGEICHLAVTGPDGGLRVYKVVDPSFRNWPGLAVALRGNQISDFPLCNKSFNLSYCGHDL</sequence>
<dbReference type="GO" id="GO:0051287">
    <property type="term" value="F:NAD binding"/>
    <property type="evidence" value="ECO:0007669"/>
    <property type="project" value="InterPro"/>
</dbReference>
<proteinExistence type="predicted"/>
<evidence type="ECO:0000259" key="4">
    <source>
        <dbReference type="Pfam" id="PF00346"/>
    </source>
</evidence>
<dbReference type="InterPro" id="IPR037232">
    <property type="entry name" value="NADH_quin_OxRdtase_su_C/D-like"/>
</dbReference>
<dbReference type="EMBL" id="SIXC01000010">
    <property type="protein sequence ID" value="TBH79071.1"/>
    <property type="molecule type" value="Genomic_DNA"/>
</dbReference>
<dbReference type="PANTHER" id="PTHR43485:SF1">
    <property type="entry name" value="FORMATE HYDROGENLYASE SUBUNIT 5-RELATED"/>
    <property type="match status" value="1"/>
</dbReference>
<dbReference type="Pfam" id="PF00346">
    <property type="entry name" value="Complex1_49kDa"/>
    <property type="match status" value="1"/>
</dbReference>
<keyword evidence="6" id="KW-1185">Reference proteome</keyword>
<dbReference type="AlphaFoldDB" id="A0A6H3FAA6"/>
<dbReference type="PANTHER" id="PTHR43485">
    <property type="entry name" value="HYDROGENASE-4 COMPONENT G"/>
    <property type="match status" value="1"/>
</dbReference>
<dbReference type="GO" id="GO:0008137">
    <property type="term" value="F:NADH dehydrogenase (ubiquinone) activity"/>
    <property type="evidence" value="ECO:0007669"/>
    <property type="project" value="InterPro"/>
</dbReference>
<keyword evidence="1" id="KW-0560">Oxidoreductase</keyword>